<dbReference type="SMART" id="SM00491">
    <property type="entry name" value="HELICc2"/>
    <property type="match status" value="1"/>
</dbReference>
<dbReference type="InterPro" id="IPR027417">
    <property type="entry name" value="P-loop_NTPase"/>
</dbReference>
<dbReference type="Pfam" id="PF13307">
    <property type="entry name" value="Helicase_C_2"/>
    <property type="match status" value="1"/>
</dbReference>
<dbReference type="OrthoDB" id="9805194at2"/>
<dbReference type="GO" id="GO:0005524">
    <property type="term" value="F:ATP binding"/>
    <property type="evidence" value="ECO:0007669"/>
    <property type="project" value="UniProtKB-KW"/>
</dbReference>
<dbReference type="RefSeq" id="WP_013250892.1">
    <property type="nucleotide sequence ID" value="NC_014363.1"/>
</dbReference>
<dbReference type="InterPro" id="IPR006555">
    <property type="entry name" value="ATP-dep_Helicase_C"/>
</dbReference>
<dbReference type="AlphaFoldDB" id="E1QXM6"/>
<evidence type="ECO:0000313" key="9">
    <source>
        <dbReference type="Proteomes" id="UP000000333"/>
    </source>
</evidence>
<dbReference type="CDD" id="cd06127">
    <property type="entry name" value="DEDDh"/>
    <property type="match status" value="1"/>
</dbReference>
<evidence type="ECO:0000256" key="3">
    <source>
        <dbReference type="ARBA" id="ARBA00022839"/>
    </source>
</evidence>
<sequence length="1001" mass="109142">MSGETPPSEGRQPSGPGTTPSVDVLLLPGTPPSVATRYRSLAERAKHAELGLLGEDFVVLDTETTGLSFRDCELIEIAAARIRGGVVEERFQTFVHPMGPIPPEISALTHISDLDVTDAPSAVDAVAALSEFVAGDPVLAHNATFDRTFVESVPGGRDVSDNWIDTLALSRIALPRLSSHRLADMARAFGCDSATHRATADVEALAGMWRIMLVALMDLPSGLLDLLSTMHEEVDWQLRPILSYLAHEAADEGASERGAEVAPFSLKLARRGLVSEGQGHVRDDAAEKDEPLSAPTRLEVEEAFSADGIVGSLYAHFEVRPDQVQMAREVRDALASSTHRSIEAGTGVGKSMAYLLPEVLFAQRNDLTVGIATKTNALTDQLVTHELPILDSALPQGLRFTSLKGYEHYPCLHRLERAALGELPTVLVEGESRSLAAMEADMLTAIAVTYAFCCQSPEGDLDALGIRWRYVPRMMLTTTPAECLRGSCPYYPNECLVHGARRRAACSDVVVTNHSLLLRDVEMDGRILPPVRHWVVDEAHAFEAEARRQWAVEVSGDEARQAFELLGGTKSGALHNLMVQTAGLEGAALIQRLLTKAAAAVARAAASTSDLFLALHSLGCLASGGGGYESTTLWIDGGVRLTPEWDALSEVAHVALARLEEASKDMDETAEKISESSPQLGANLIEAGGFLHALHDGIDLIVSGEDESYVYSAQLSRRRRDIGSERLLAEKIDVGADLGSRWLPEMMSVVFASATMAVGESFEHFDHSVGLDLLGGSLHKDVRLSSSFDYRDNMAVIVAQDMPQPNDPRYLSALEDLLFDVHRSMGGSVLTLFTNRRDMERVYAGLQPRLSQLGLPVICQERGSSARRLRERFMADRSCSLLALRSFWEGFDSPGDTLRCVVIPKLPFASPCDPLVRERELREERAWWRHSLPEAVISVKQAAGRLIRSSSDAGVLVLADSRLVSKRYGRQFTSSLPNPDCTRLKRSNVSRYIGLWRSSHE</sequence>
<evidence type="ECO:0000256" key="2">
    <source>
        <dbReference type="ARBA" id="ARBA00022801"/>
    </source>
</evidence>
<keyword evidence="1" id="KW-0547">Nucleotide-binding</keyword>
<dbReference type="PROSITE" id="PS51193">
    <property type="entry name" value="HELICASE_ATP_BIND_2"/>
    <property type="match status" value="1"/>
</dbReference>
<evidence type="ECO:0000256" key="5">
    <source>
        <dbReference type="ARBA" id="ARBA00038058"/>
    </source>
</evidence>
<dbReference type="KEGG" id="ols:Olsu_0005"/>
<comment type="similarity">
    <text evidence="5">Belongs to the helicase family. DinG subfamily.</text>
</comment>
<gene>
    <name evidence="8" type="ordered locus">Olsu_0005</name>
</gene>
<dbReference type="Proteomes" id="UP000000333">
    <property type="component" value="Chromosome"/>
</dbReference>
<dbReference type="GeneID" id="78511487"/>
<evidence type="ECO:0000256" key="6">
    <source>
        <dbReference type="SAM" id="MobiDB-lite"/>
    </source>
</evidence>
<dbReference type="GO" id="GO:0004527">
    <property type="term" value="F:exonuclease activity"/>
    <property type="evidence" value="ECO:0007669"/>
    <property type="project" value="UniProtKB-KW"/>
</dbReference>
<organism evidence="8 9">
    <name type="scientific">Olsenella uli (strain ATCC 49627 / DSM 7084 / CCUG 31166 / CIP 109912 / JCM 12494 / LMG 11480 / NCIMB 702895 / VPI D76D-27C)</name>
    <name type="common">Lactobacillus uli</name>
    <dbReference type="NCBI Taxonomy" id="633147"/>
    <lineage>
        <taxon>Bacteria</taxon>
        <taxon>Bacillati</taxon>
        <taxon>Actinomycetota</taxon>
        <taxon>Coriobacteriia</taxon>
        <taxon>Coriobacteriales</taxon>
        <taxon>Atopobiaceae</taxon>
        <taxon>Olsenella</taxon>
    </lineage>
</organism>
<keyword evidence="3" id="KW-0540">Nuclease</keyword>
<name>E1QXM6_OLSUV</name>
<evidence type="ECO:0000256" key="1">
    <source>
        <dbReference type="ARBA" id="ARBA00022741"/>
    </source>
</evidence>
<feature type="region of interest" description="Disordered" evidence="6">
    <location>
        <begin position="1"/>
        <end position="24"/>
    </location>
</feature>
<dbReference type="SUPFAM" id="SSF52540">
    <property type="entry name" value="P-loop containing nucleoside triphosphate hydrolases"/>
    <property type="match status" value="1"/>
</dbReference>
<keyword evidence="3" id="KW-0269">Exonuclease</keyword>
<dbReference type="EMBL" id="CP002106">
    <property type="protein sequence ID" value="ADK67140.1"/>
    <property type="molecule type" value="Genomic_DNA"/>
</dbReference>
<keyword evidence="8" id="KW-0548">Nucleotidyltransferase</keyword>
<dbReference type="InterPro" id="IPR045028">
    <property type="entry name" value="DinG/Rad3-like"/>
</dbReference>
<dbReference type="GO" id="GO:0003676">
    <property type="term" value="F:nucleic acid binding"/>
    <property type="evidence" value="ECO:0007669"/>
    <property type="project" value="InterPro"/>
</dbReference>
<dbReference type="STRING" id="633147.Olsu_0005"/>
<proteinExistence type="inferred from homology"/>
<dbReference type="GO" id="GO:0003887">
    <property type="term" value="F:DNA-directed DNA polymerase activity"/>
    <property type="evidence" value="ECO:0007669"/>
    <property type="project" value="UniProtKB-EC"/>
</dbReference>
<dbReference type="Gene3D" id="3.40.50.300">
    <property type="entry name" value="P-loop containing nucleotide triphosphate hydrolases"/>
    <property type="match status" value="2"/>
</dbReference>
<evidence type="ECO:0000256" key="4">
    <source>
        <dbReference type="ARBA" id="ARBA00022840"/>
    </source>
</evidence>
<evidence type="ECO:0000259" key="7">
    <source>
        <dbReference type="PROSITE" id="PS51193"/>
    </source>
</evidence>
<evidence type="ECO:0000313" key="8">
    <source>
        <dbReference type="EMBL" id="ADK67140.1"/>
    </source>
</evidence>
<dbReference type="SMART" id="SM00479">
    <property type="entry name" value="EXOIII"/>
    <property type="match status" value="1"/>
</dbReference>
<dbReference type="PANTHER" id="PTHR11472:SF34">
    <property type="entry name" value="REGULATOR OF TELOMERE ELONGATION HELICASE 1"/>
    <property type="match status" value="1"/>
</dbReference>
<dbReference type="eggNOG" id="COG2176">
    <property type="taxonomic scope" value="Bacteria"/>
</dbReference>
<keyword evidence="9" id="KW-1185">Reference proteome</keyword>
<dbReference type="EC" id="2.7.7.7" evidence="8"/>
<keyword evidence="4" id="KW-0067">ATP-binding</keyword>
<dbReference type="FunFam" id="3.30.420.10:FF:000045">
    <property type="entry name" value="3'-5' exonuclease DinG"/>
    <property type="match status" value="1"/>
</dbReference>
<dbReference type="PANTHER" id="PTHR11472">
    <property type="entry name" value="DNA REPAIR DEAD HELICASE RAD3/XP-D SUBFAMILY MEMBER"/>
    <property type="match status" value="1"/>
</dbReference>
<dbReference type="SUPFAM" id="SSF53098">
    <property type="entry name" value="Ribonuclease H-like"/>
    <property type="match status" value="1"/>
</dbReference>
<feature type="domain" description="Helicase ATP-binding" evidence="7">
    <location>
        <begin position="309"/>
        <end position="606"/>
    </location>
</feature>
<keyword evidence="2" id="KW-0378">Hydrolase</keyword>
<dbReference type="InterPro" id="IPR012337">
    <property type="entry name" value="RNaseH-like_sf"/>
</dbReference>
<dbReference type="GO" id="GO:0003678">
    <property type="term" value="F:DNA helicase activity"/>
    <property type="evidence" value="ECO:0007669"/>
    <property type="project" value="TreeGrafter"/>
</dbReference>
<dbReference type="Pfam" id="PF00929">
    <property type="entry name" value="RNase_T"/>
    <property type="match status" value="1"/>
</dbReference>
<protein>
    <submittedName>
        <fullName evidence="8">DNA polymerase III, epsilon subunit</fullName>
        <ecNumber evidence="8">2.7.7.7</ecNumber>
    </submittedName>
</protein>
<accession>E1QXM6</accession>
<dbReference type="InterPro" id="IPR036397">
    <property type="entry name" value="RNaseH_sf"/>
</dbReference>
<reference evidence="8 9" key="1">
    <citation type="journal article" date="2010" name="Stand. Genomic Sci.">
        <title>Complete genome sequence of Olsenella uli type strain (VPI D76D-27C).</title>
        <authorList>
            <person name="Goker M."/>
            <person name="Held B."/>
            <person name="Lucas S."/>
            <person name="Nolan M."/>
            <person name="Yasawong M."/>
            <person name="Glavina Del Rio T."/>
            <person name="Tice H."/>
            <person name="Cheng J.F."/>
            <person name="Bruce D."/>
            <person name="Detter J.C."/>
            <person name="Tapia R."/>
            <person name="Han C."/>
            <person name="Goodwin L."/>
            <person name="Pitluck S."/>
            <person name="Liolios K."/>
            <person name="Ivanova N."/>
            <person name="Mavromatis K."/>
            <person name="Mikhailova N."/>
            <person name="Pati A."/>
            <person name="Chen A."/>
            <person name="Palaniappan K."/>
            <person name="Land M."/>
            <person name="Hauser L."/>
            <person name="Chang Y.J."/>
            <person name="Jeffries C.D."/>
            <person name="Rohde M."/>
            <person name="Sikorski J."/>
            <person name="Pukall R."/>
            <person name="Woyke T."/>
            <person name="Bristow J."/>
            <person name="Eisen J.A."/>
            <person name="Markowitz V."/>
            <person name="Hugenholtz P."/>
            <person name="Kyrpides N.C."/>
            <person name="Klenk H.P."/>
            <person name="Lapidus A."/>
        </authorList>
    </citation>
    <scope>NUCLEOTIDE SEQUENCE [LARGE SCALE GENOMIC DNA]</scope>
    <source>
        <strain evidence="9">ATCC 49627 / DSM 7084 / CIP 109912 / JCM 12494 / NCIMB 702895 / VPI D76D-27C</strain>
    </source>
</reference>
<dbReference type="InterPro" id="IPR014013">
    <property type="entry name" value="Helic_SF1/SF2_ATP-bd_DinG/Rad3"/>
</dbReference>
<dbReference type="Gene3D" id="3.30.420.10">
    <property type="entry name" value="Ribonuclease H-like superfamily/Ribonuclease H"/>
    <property type="match status" value="1"/>
</dbReference>
<dbReference type="HOGENOM" id="CLU_012117_1_0_11"/>
<dbReference type="eggNOG" id="COG1199">
    <property type="taxonomic scope" value="Bacteria"/>
</dbReference>
<dbReference type="GO" id="GO:0016818">
    <property type="term" value="F:hydrolase activity, acting on acid anhydrides, in phosphorus-containing anhydrides"/>
    <property type="evidence" value="ECO:0007669"/>
    <property type="project" value="InterPro"/>
</dbReference>
<dbReference type="InterPro" id="IPR013520">
    <property type="entry name" value="Ribonucl_H"/>
</dbReference>
<keyword evidence="8" id="KW-0808">Transferase</keyword>